<accession>A0AAX2EDH1</accession>
<evidence type="ECO:0000313" key="2">
    <source>
        <dbReference type="Proteomes" id="UP000199735"/>
    </source>
</evidence>
<dbReference type="GeneID" id="301155799"/>
<dbReference type="AlphaFoldDB" id="A0AAX2EDH1"/>
<dbReference type="RefSeq" id="WP_164072034.1">
    <property type="nucleotide sequence ID" value="NZ_CP008876.1"/>
</dbReference>
<sequence length="55" mass="6749">MTLRERRRKRKREADPNHKWDILDILLYVPELLILPFRLLLWIGRGILRLFQIGP</sequence>
<comment type="caution">
    <text evidence="1">The sequence shown here is derived from an EMBL/GenBank/DDBJ whole genome shotgun (WGS) entry which is preliminary data.</text>
</comment>
<evidence type="ECO:0000313" key="1">
    <source>
        <dbReference type="EMBL" id="SEM84144.1"/>
    </source>
</evidence>
<organism evidence="1 2">
    <name type="scientific">Terribacillus saccharophilus</name>
    <dbReference type="NCBI Taxonomy" id="361277"/>
    <lineage>
        <taxon>Bacteria</taxon>
        <taxon>Bacillati</taxon>
        <taxon>Bacillota</taxon>
        <taxon>Bacilli</taxon>
        <taxon>Bacillales</taxon>
        <taxon>Bacillaceae</taxon>
        <taxon>Terribacillus</taxon>
    </lineage>
</organism>
<name>A0AAX2EDH1_9BACI</name>
<gene>
    <name evidence="1" type="ORF">SAMN04489762_1180</name>
</gene>
<dbReference type="EMBL" id="FOCD01000001">
    <property type="protein sequence ID" value="SEM84144.1"/>
    <property type="molecule type" value="Genomic_DNA"/>
</dbReference>
<proteinExistence type="predicted"/>
<protein>
    <submittedName>
        <fullName evidence="1">Uncharacterized protein</fullName>
    </submittedName>
</protein>
<reference evidence="1 2" key="1">
    <citation type="submission" date="2016-10" db="EMBL/GenBank/DDBJ databases">
        <authorList>
            <person name="Varghese N."/>
            <person name="Submissions S."/>
        </authorList>
    </citation>
    <scope>NUCLEOTIDE SEQUENCE [LARGE SCALE GENOMIC DNA]</scope>
    <source>
        <strain evidence="1 2">DSM 21619</strain>
    </source>
</reference>
<dbReference type="Proteomes" id="UP000199735">
    <property type="component" value="Unassembled WGS sequence"/>
</dbReference>